<protein>
    <submittedName>
        <fullName evidence="1">Uncharacterized protein</fullName>
    </submittedName>
</protein>
<organism evidence="1 2">
    <name type="scientific">Chaetomium tenue</name>
    <dbReference type="NCBI Taxonomy" id="1854479"/>
    <lineage>
        <taxon>Eukaryota</taxon>
        <taxon>Fungi</taxon>
        <taxon>Dikarya</taxon>
        <taxon>Ascomycota</taxon>
        <taxon>Pezizomycotina</taxon>
        <taxon>Sordariomycetes</taxon>
        <taxon>Sordariomycetidae</taxon>
        <taxon>Sordariales</taxon>
        <taxon>Chaetomiaceae</taxon>
        <taxon>Chaetomium</taxon>
    </lineage>
</organism>
<gene>
    <name evidence="1" type="ORF">F5144DRAFT_289077</name>
</gene>
<name>A0ACB7P1U5_9PEZI</name>
<comment type="caution">
    <text evidence="1">The sequence shown here is derived from an EMBL/GenBank/DDBJ whole genome shotgun (WGS) entry which is preliminary data.</text>
</comment>
<keyword evidence="2" id="KW-1185">Reference proteome</keyword>
<evidence type="ECO:0000313" key="2">
    <source>
        <dbReference type="Proteomes" id="UP000724584"/>
    </source>
</evidence>
<dbReference type="Proteomes" id="UP000724584">
    <property type="component" value="Unassembled WGS sequence"/>
</dbReference>
<dbReference type="EMBL" id="JAGIZQ010000005">
    <property type="protein sequence ID" value="KAH6627945.1"/>
    <property type="molecule type" value="Genomic_DNA"/>
</dbReference>
<reference evidence="1 2" key="1">
    <citation type="journal article" date="2021" name="Nat. Commun.">
        <title>Genetic determinants of endophytism in the Arabidopsis root mycobiome.</title>
        <authorList>
            <person name="Mesny F."/>
            <person name="Miyauchi S."/>
            <person name="Thiergart T."/>
            <person name="Pickel B."/>
            <person name="Atanasova L."/>
            <person name="Karlsson M."/>
            <person name="Huettel B."/>
            <person name="Barry K.W."/>
            <person name="Haridas S."/>
            <person name="Chen C."/>
            <person name="Bauer D."/>
            <person name="Andreopoulos W."/>
            <person name="Pangilinan J."/>
            <person name="LaButti K."/>
            <person name="Riley R."/>
            <person name="Lipzen A."/>
            <person name="Clum A."/>
            <person name="Drula E."/>
            <person name="Henrissat B."/>
            <person name="Kohler A."/>
            <person name="Grigoriev I.V."/>
            <person name="Martin F.M."/>
            <person name="Hacquard S."/>
        </authorList>
    </citation>
    <scope>NUCLEOTIDE SEQUENCE [LARGE SCALE GENOMIC DNA]</scope>
    <source>
        <strain evidence="1 2">MPI-SDFR-AT-0079</strain>
    </source>
</reference>
<proteinExistence type="predicted"/>
<sequence length="235" mass="25987">MAEDASVALASNSMVYTSQPSARCLPPQTNPQNRQLTPIPNASYHVATYILAEKIGTSSIPTSTLLSAHTHTGFSNFTQPRFKIQRAFDTALSPTSPTTTISFVSSPPNHWQWHPVLVYLTLFSIQFYLVCVRVSIDTREPLKATYSYFSSSTCSSRVGACLPPSLLLVPLSSWEGCIFLLSFSFFSVRGEGWGYPDAREVHLFWTWSAGHTCLTVFGRPPLGHNGHWARTHIGS</sequence>
<evidence type="ECO:0000313" key="1">
    <source>
        <dbReference type="EMBL" id="KAH6627945.1"/>
    </source>
</evidence>
<accession>A0ACB7P1U5</accession>